<keyword evidence="2" id="KW-1185">Reference proteome</keyword>
<accession>C0EGU2</accession>
<comment type="caution">
    <text evidence="1">The sequence shown here is derived from an EMBL/GenBank/DDBJ whole genome shotgun (WGS) entry which is preliminary data.</text>
</comment>
<name>C0EGU2_9FIRM</name>
<evidence type="ECO:0000313" key="1">
    <source>
        <dbReference type="EMBL" id="EEG29316.1"/>
    </source>
</evidence>
<proteinExistence type="predicted"/>
<dbReference type="Pfam" id="PF01944">
    <property type="entry name" value="SpoIIM"/>
    <property type="match status" value="1"/>
</dbReference>
<sequence>MQKDVGIMIFRTGRFRHRQEEPAQTLGRNKFLKVIFILFLLGMIYGAVMVSVSSQESLDKMSFITGQFIDKRAQQSIFLTFFNSLYSSGILLAALFVLGFCAIGHPVSLFIPFFRGLGLGLSMGYLYQNDGLKGVVFCLLLIIPQAFFSTLSLILATRESVRFSNLFLSLLFPKKLEQSQAPHLLKLYLTKFGVLAGLIAVSALVDSVCTFLFAGFFVQ</sequence>
<organism evidence="1 2">
    <name type="scientific">[Clostridium] methylpentosum DSM 5476</name>
    <dbReference type="NCBI Taxonomy" id="537013"/>
    <lineage>
        <taxon>Bacteria</taxon>
        <taxon>Bacillati</taxon>
        <taxon>Bacillota</taxon>
        <taxon>Clostridia</taxon>
        <taxon>Eubacteriales</taxon>
        <taxon>Oscillospiraceae</taxon>
        <taxon>Oscillospiraceae incertae sedis</taxon>
    </lineage>
</organism>
<dbReference type="HOGENOM" id="CLU_1259615_0_0_9"/>
<dbReference type="InterPro" id="IPR002798">
    <property type="entry name" value="SpoIIM-like"/>
</dbReference>
<dbReference type="Proteomes" id="UP000003340">
    <property type="component" value="Unassembled WGS sequence"/>
</dbReference>
<dbReference type="eggNOG" id="COG1300">
    <property type="taxonomic scope" value="Bacteria"/>
</dbReference>
<gene>
    <name evidence="1" type="ORF">CLOSTMETH_03086</name>
</gene>
<dbReference type="STRING" id="537013.CLOSTMETH_03086"/>
<dbReference type="AlphaFoldDB" id="C0EGU2"/>
<dbReference type="EMBL" id="ACEC01000109">
    <property type="protein sequence ID" value="EEG29316.1"/>
    <property type="molecule type" value="Genomic_DNA"/>
</dbReference>
<evidence type="ECO:0000313" key="2">
    <source>
        <dbReference type="Proteomes" id="UP000003340"/>
    </source>
</evidence>
<protein>
    <submittedName>
        <fullName evidence="1">Putative stage II sporulation protein M</fullName>
    </submittedName>
</protein>
<reference evidence="1 2" key="2">
    <citation type="submission" date="2009-02" db="EMBL/GenBank/DDBJ databases">
        <title>Draft genome sequence of Clostridium methylpentosum (DSM 5476).</title>
        <authorList>
            <person name="Sudarsanam P."/>
            <person name="Ley R."/>
            <person name="Guruge J."/>
            <person name="Turnbaugh P.J."/>
            <person name="Mahowald M."/>
            <person name="Liep D."/>
            <person name="Gordon J."/>
        </authorList>
    </citation>
    <scope>NUCLEOTIDE SEQUENCE [LARGE SCALE GENOMIC DNA]</scope>
    <source>
        <strain evidence="1 2">DSM 5476</strain>
    </source>
</reference>
<reference evidence="1 2" key="1">
    <citation type="submission" date="2009-01" db="EMBL/GenBank/DDBJ databases">
        <authorList>
            <person name="Fulton L."/>
            <person name="Clifton S."/>
            <person name="Fulton B."/>
            <person name="Xu J."/>
            <person name="Minx P."/>
            <person name="Pepin K.H."/>
            <person name="Johnson M."/>
            <person name="Bhonagiri V."/>
            <person name="Nash W.E."/>
            <person name="Mardis E.R."/>
            <person name="Wilson R.K."/>
        </authorList>
    </citation>
    <scope>NUCLEOTIDE SEQUENCE [LARGE SCALE GENOMIC DNA]</scope>
    <source>
        <strain evidence="1 2">DSM 5476</strain>
    </source>
</reference>